<proteinExistence type="predicted"/>
<reference evidence="1" key="1">
    <citation type="submission" date="2023-07" db="EMBL/GenBank/DDBJ databases">
        <authorList>
            <person name="Peeters C."/>
        </authorList>
    </citation>
    <scope>NUCLEOTIDE SEQUENCE</scope>
    <source>
        <strain evidence="1">R-77560</strain>
    </source>
</reference>
<sequence length="80" mass="8710">MSNNKSEIQIRLKQQQAVKLMSAIADNAQGLPVHLTIESINGGHISLPILIDGKPSLHVLRLDANGAWWVETVLPVMEGC</sequence>
<dbReference type="AlphaFoldDB" id="A0AAD2F344"/>
<dbReference type="RefSeq" id="WP_024542370.1">
    <property type="nucleotide sequence ID" value="NZ_CATZAZ010000011.1"/>
</dbReference>
<name>A0AAD2F344_9RALS</name>
<dbReference type="Proteomes" id="UP001189756">
    <property type="component" value="Unassembled WGS sequence"/>
</dbReference>
<evidence type="ECO:0000313" key="2">
    <source>
        <dbReference type="Proteomes" id="UP001189756"/>
    </source>
</evidence>
<protein>
    <submittedName>
        <fullName evidence="1">Uncharacterized protein</fullName>
    </submittedName>
</protein>
<comment type="caution">
    <text evidence="1">The sequence shown here is derived from an EMBL/GenBank/DDBJ whole genome shotgun (WGS) entry which is preliminary data.</text>
</comment>
<organism evidence="1 2">
    <name type="scientific">Ralstonia thomasii</name>
    <dbReference type="NCBI Taxonomy" id="3058596"/>
    <lineage>
        <taxon>Bacteria</taxon>
        <taxon>Pseudomonadati</taxon>
        <taxon>Pseudomonadota</taxon>
        <taxon>Betaproteobacteria</taxon>
        <taxon>Burkholderiales</taxon>
        <taxon>Burkholderiaceae</taxon>
        <taxon>Ralstonia</taxon>
    </lineage>
</organism>
<gene>
    <name evidence="1" type="ORF">R77560_04040</name>
</gene>
<accession>A0AAD2F344</accession>
<evidence type="ECO:0000313" key="1">
    <source>
        <dbReference type="EMBL" id="CAJ0804235.1"/>
    </source>
</evidence>
<dbReference type="GeneID" id="34794246"/>
<dbReference type="EMBL" id="CATZAZ010000011">
    <property type="protein sequence ID" value="CAJ0804235.1"/>
    <property type="molecule type" value="Genomic_DNA"/>
</dbReference>